<dbReference type="PANTHER" id="PTHR46268:SF6">
    <property type="entry name" value="UNIVERSAL STRESS PROTEIN UP12"/>
    <property type="match status" value="1"/>
</dbReference>
<feature type="domain" description="UspA" evidence="2">
    <location>
        <begin position="156"/>
        <end position="293"/>
    </location>
</feature>
<evidence type="ECO:0000256" key="1">
    <source>
        <dbReference type="ARBA" id="ARBA00008791"/>
    </source>
</evidence>
<comment type="caution">
    <text evidence="3">The sequence shown here is derived from an EMBL/GenBank/DDBJ whole genome shotgun (WGS) entry which is preliminary data.</text>
</comment>
<dbReference type="PRINTS" id="PR01438">
    <property type="entry name" value="UNVRSLSTRESS"/>
</dbReference>
<accession>A0ABN2E810</accession>
<evidence type="ECO:0000259" key="2">
    <source>
        <dbReference type="Pfam" id="PF00582"/>
    </source>
</evidence>
<dbReference type="RefSeq" id="WP_344196053.1">
    <property type="nucleotide sequence ID" value="NZ_BAAAND010000008.1"/>
</dbReference>
<dbReference type="EMBL" id="BAAAND010000008">
    <property type="protein sequence ID" value="GAA1598963.1"/>
    <property type="molecule type" value="Genomic_DNA"/>
</dbReference>
<name>A0ABN2E810_9ACTN</name>
<dbReference type="SUPFAM" id="SSF52402">
    <property type="entry name" value="Adenine nucleotide alpha hydrolases-like"/>
    <property type="match status" value="2"/>
</dbReference>
<evidence type="ECO:0000313" key="3">
    <source>
        <dbReference type="EMBL" id="GAA1598963.1"/>
    </source>
</evidence>
<dbReference type="InterPro" id="IPR014729">
    <property type="entry name" value="Rossmann-like_a/b/a_fold"/>
</dbReference>
<evidence type="ECO:0000313" key="4">
    <source>
        <dbReference type="Proteomes" id="UP001500190"/>
    </source>
</evidence>
<dbReference type="CDD" id="cd00293">
    <property type="entry name" value="USP-like"/>
    <property type="match status" value="1"/>
</dbReference>
<dbReference type="Pfam" id="PF00582">
    <property type="entry name" value="Usp"/>
    <property type="match status" value="2"/>
</dbReference>
<comment type="similarity">
    <text evidence="1">Belongs to the universal stress protein A family.</text>
</comment>
<feature type="domain" description="UspA" evidence="2">
    <location>
        <begin position="1"/>
        <end position="144"/>
    </location>
</feature>
<dbReference type="Gene3D" id="3.40.50.620">
    <property type="entry name" value="HUPs"/>
    <property type="match status" value="2"/>
</dbReference>
<sequence length="307" mass="33914">MPDKIVVGVDAAWRRSGALDWALHEAELRRLPLRAVHVVDESPRLEDIAPVKVDGQVIRPAPIPRPDRRMVDELEQYLAGLHSALDLEADVMVGAADHRLAERSASADLTVVGRRGTGGFSRLVIGSTSESVAVHAEGPVVVVPKRWQRAKHATAPIVVGVDRHDQNEAALEFAFEMAAVHDVPLRLVHAWDVPAPYTWDPPSASGIRDQWERASREWLDTVAEQWHRKHPDVELRQELRQSHPVVALLDAAESTDAQLIVVGGRHHRMPRLMIGSVARGVLHHATVPIAVVHERRSTTGKPLSAAW</sequence>
<dbReference type="InterPro" id="IPR006015">
    <property type="entry name" value="Universal_stress_UspA"/>
</dbReference>
<reference evidence="3 4" key="1">
    <citation type="journal article" date="2019" name="Int. J. Syst. Evol. Microbiol.">
        <title>The Global Catalogue of Microorganisms (GCM) 10K type strain sequencing project: providing services to taxonomists for standard genome sequencing and annotation.</title>
        <authorList>
            <consortium name="The Broad Institute Genomics Platform"/>
            <consortium name="The Broad Institute Genome Sequencing Center for Infectious Disease"/>
            <person name="Wu L."/>
            <person name="Ma J."/>
        </authorList>
    </citation>
    <scope>NUCLEOTIDE SEQUENCE [LARGE SCALE GENOMIC DNA]</scope>
    <source>
        <strain evidence="3 4">JCM 14304</strain>
    </source>
</reference>
<gene>
    <name evidence="3" type="ORF">GCM10009742_53250</name>
</gene>
<dbReference type="PANTHER" id="PTHR46268">
    <property type="entry name" value="STRESS RESPONSE PROTEIN NHAX"/>
    <property type="match status" value="1"/>
</dbReference>
<dbReference type="InterPro" id="IPR006016">
    <property type="entry name" value="UspA"/>
</dbReference>
<protein>
    <submittedName>
        <fullName evidence="3">Universal stress protein</fullName>
    </submittedName>
</protein>
<keyword evidence="4" id="KW-1185">Reference proteome</keyword>
<dbReference type="Proteomes" id="UP001500190">
    <property type="component" value="Unassembled WGS sequence"/>
</dbReference>
<organism evidence="3 4">
    <name type="scientific">Kribbella karoonensis</name>
    <dbReference type="NCBI Taxonomy" id="324851"/>
    <lineage>
        <taxon>Bacteria</taxon>
        <taxon>Bacillati</taxon>
        <taxon>Actinomycetota</taxon>
        <taxon>Actinomycetes</taxon>
        <taxon>Propionibacteriales</taxon>
        <taxon>Kribbellaceae</taxon>
        <taxon>Kribbella</taxon>
    </lineage>
</organism>
<proteinExistence type="inferred from homology"/>